<proteinExistence type="predicted"/>
<keyword evidence="1" id="KW-0802">TPR repeat</keyword>
<dbReference type="Gene3D" id="1.25.40.10">
    <property type="entry name" value="Tetratricopeptide repeat domain"/>
    <property type="match status" value="1"/>
</dbReference>
<dbReference type="EMBL" id="HBEK01000360">
    <property type="protein sequence ID" value="CAD8389639.1"/>
    <property type="molecule type" value="Transcribed_RNA"/>
</dbReference>
<dbReference type="SMART" id="SM00028">
    <property type="entry name" value="TPR"/>
    <property type="match status" value="2"/>
</dbReference>
<evidence type="ECO:0000313" key="2">
    <source>
        <dbReference type="EMBL" id="CAD8389639.1"/>
    </source>
</evidence>
<sequence>MSARLLPPSNAIGNGDGENGSSFAKLFKRASEFNRRYVYKEAATLFLLAYKEASTSSEQCRALDGAGFALMELGQEESAVSCLKEAEQLLPKTNASRSTALSTLCQSAEESFKYKEDSAELLRGELSRAMGKKPRDVLVVFGLLMQSISAHCAAASFLMSGLEDKDPVKGRDNLQLAKFYVEEAREGARDIQSIVNEVEPKRSDLEPVARDMGVEPELCKARLSILENNVGEARRLMQASSIFIEQATLDVDVRLMAGRLFEKVGLRTEAVKTLNAVTAEWGGYAEAWYYLAELYLKMDDLRKARESVEKLLKCGPGAPKEDSQAIVSLRNKIQDRMDLLQSDVSIDEEECHGRKLTFGIENQS</sequence>
<dbReference type="InterPro" id="IPR019734">
    <property type="entry name" value="TPR_rpt"/>
</dbReference>
<protein>
    <submittedName>
        <fullName evidence="2">Uncharacterized protein</fullName>
    </submittedName>
</protein>
<evidence type="ECO:0000256" key="1">
    <source>
        <dbReference type="PROSITE-ProRule" id="PRU00339"/>
    </source>
</evidence>
<reference evidence="2" key="1">
    <citation type="submission" date="2021-01" db="EMBL/GenBank/DDBJ databases">
        <authorList>
            <person name="Corre E."/>
            <person name="Pelletier E."/>
            <person name="Niang G."/>
            <person name="Scheremetjew M."/>
            <person name="Finn R."/>
            <person name="Kale V."/>
            <person name="Holt S."/>
            <person name="Cochrane G."/>
            <person name="Meng A."/>
            <person name="Brown T."/>
            <person name="Cohen L."/>
        </authorList>
    </citation>
    <scope>NUCLEOTIDE SEQUENCE</scope>
    <source>
        <strain evidence="2">UTEX LB 2760</strain>
    </source>
</reference>
<dbReference type="AlphaFoldDB" id="A0A7S0BD61"/>
<feature type="repeat" description="TPR" evidence="1">
    <location>
        <begin position="285"/>
        <end position="318"/>
    </location>
</feature>
<name>A0A7S0BD61_9RHOD</name>
<dbReference type="InterPro" id="IPR011990">
    <property type="entry name" value="TPR-like_helical_dom_sf"/>
</dbReference>
<gene>
    <name evidence="2" type="ORF">RMAR0315_LOCUS209</name>
</gene>
<dbReference type="PROSITE" id="PS50005">
    <property type="entry name" value="TPR"/>
    <property type="match status" value="1"/>
</dbReference>
<organism evidence="2">
    <name type="scientific">Rhodosorus marinus</name>
    <dbReference type="NCBI Taxonomy" id="101924"/>
    <lineage>
        <taxon>Eukaryota</taxon>
        <taxon>Rhodophyta</taxon>
        <taxon>Stylonematophyceae</taxon>
        <taxon>Stylonematales</taxon>
        <taxon>Stylonemataceae</taxon>
        <taxon>Rhodosorus</taxon>
    </lineage>
</organism>
<accession>A0A7S0BD61</accession>
<dbReference type="Pfam" id="PF14559">
    <property type="entry name" value="TPR_19"/>
    <property type="match status" value="1"/>
</dbReference>
<dbReference type="SUPFAM" id="SSF48452">
    <property type="entry name" value="TPR-like"/>
    <property type="match status" value="1"/>
</dbReference>